<accession>A0A2S3IJ52</accession>
<name>A0A2S3IJ52_9POAL</name>
<organism evidence="2">
    <name type="scientific">Panicum hallii</name>
    <dbReference type="NCBI Taxonomy" id="206008"/>
    <lineage>
        <taxon>Eukaryota</taxon>
        <taxon>Viridiplantae</taxon>
        <taxon>Streptophyta</taxon>
        <taxon>Embryophyta</taxon>
        <taxon>Tracheophyta</taxon>
        <taxon>Spermatophyta</taxon>
        <taxon>Magnoliopsida</taxon>
        <taxon>Liliopsida</taxon>
        <taxon>Poales</taxon>
        <taxon>Poaceae</taxon>
        <taxon>PACMAD clade</taxon>
        <taxon>Panicoideae</taxon>
        <taxon>Panicodae</taxon>
        <taxon>Paniceae</taxon>
        <taxon>Panicinae</taxon>
        <taxon>Panicum</taxon>
        <taxon>Panicum sect. Panicum</taxon>
    </lineage>
</organism>
<dbReference type="EMBL" id="CM008054">
    <property type="protein sequence ID" value="PAN45426.1"/>
    <property type="molecule type" value="Genomic_DNA"/>
</dbReference>
<dbReference type="Gramene" id="PAN45426">
    <property type="protein sequence ID" value="PAN45426"/>
    <property type="gene ID" value="PAHAL_9G117800"/>
</dbReference>
<sequence length="193" mass="20984">MAPTCRSTPLPPLRSAVARHSCPPAPWRSRRPLHSSRPHLAVLPPRSSRPHPLELLLSRRPAVPIQLFNRPCTLSNARPSSNPRSTDHAVIAGPLDPFVLGPRARRGVKEKEKERADISIFVSIDGDWFLPPSTLTYMHRCMLRSADNSKDGGHGADPGRLVDAGACCGSHGFAAGACVVRIPPRLSSFHVQP</sequence>
<dbReference type="AlphaFoldDB" id="A0A2S3IJ52"/>
<dbReference type="Proteomes" id="UP000243499">
    <property type="component" value="Chromosome 9"/>
</dbReference>
<reference evidence="2" key="1">
    <citation type="submission" date="2018-04" db="EMBL/GenBank/DDBJ databases">
        <title>WGS assembly of Panicum hallii.</title>
        <authorList>
            <person name="Lovell J."/>
            <person name="Jenkins J."/>
            <person name="Lowry D."/>
            <person name="Mamidi S."/>
            <person name="Sreedasyam A."/>
            <person name="Weng X."/>
            <person name="Barry K."/>
            <person name="Bonette J."/>
            <person name="Campitelli B."/>
            <person name="Daum C."/>
            <person name="Gordon S."/>
            <person name="Gould B."/>
            <person name="Lipzen A."/>
            <person name="Macqueen A."/>
            <person name="Palacio-Mejia J."/>
            <person name="Plott C."/>
            <person name="Shakirov E."/>
            <person name="Shu S."/>
            <person name="Yoshinaga Y."/>
            <person name="Zane M."/>
            <person name="Rokhsar D."/>
            <person name="Grimwood J."/>
            <person name="Schmutz J."/>
            <person name="Juenger T."/>
        </authorList>
    </citation>
    <scope>NUCLEOTIDE SEQUENCE [LARGE SCALE GENOMIC DNA]</scope>
    <source>
        <strain evidence="2">FIL2</strain>
    </source>
</reference>
<protein>
    <submittedName>
        <fullName evidence="2">Uncharacterized protein</fullName>
    </submittedName>
</protein>
<proteinExistence type="predicted"/>
<dbReference type="EMBL" id="CM008054">
    <property type="protein sequence ID" value="PAN45291.2"/>
    <property type="molecule type" value="Genomic_DNA"/>
</dbReference>
<feature type="compositionally biased region" description="Basic residues" evidence="1">
    <location>
        <begin position="28"/>
        <end position="37"/>
    </location>
</feature>
<evidence type="ECO:0000313" key="2">
    <source>
        <dbReference type="EMBL" id="PAN45291.2"/>
    </source>
</evidence>
<feature type="region of interest" description="Disordered" evidence="1">
    <location>
        <begin position="1"/>
        <end position="46"/>
    </location>
</feature>
<gene>
    <name evidence="2" type="ORF">PAHAL_9G117800</name>
</gene>
<dbReference type="Gramene" id="PAN45291">
    <property type="protein sequence ID" value="PAN45291"/>
    <property type="gene ID" value="PAHAL_9G117800"/>
</dbReference>
<evidence type="ECO:0000256" key="1">
    <source>
        <dbReference type="SAM" id="MobiDB-lite"/>
    </source>
</evidence>